<dbReference type="EMBL" id="BAAADB010000017">
    <property type="protein sequence ID" value="GAA0512475.1"/>
    <property type="molecule type" value="Genomic_DNA"/>
</dbReference>
<feature type="region of interest" description="Disordered" evidence="1">
    <location>
        <begin position="1"/>
        <end position="32"/>
    </location>
</feature>
<gene>
    <name evidence="2" type="ORF">GCM10008937_20290</name>
</gene>
<reference evidence="3" key="1">
    <citation type="journal article" date="2019" name="Int. J. Syst. Evol. Microbiol.">
        <title>The Global Catalogue of Microorganisms (GCM) 10K type strain sequencing project: providing services to taxonomists for standard genome sequencing and annotation.</title>
        <authorList>
            <consortium name="The Broad Institute Genomics Platform"/>
            <consortium name="The Broad Institute Genome Sequencing Center for Infectious Disease"/>
            <person name="Wu L."/>
            <person name="Ma J."/>
        </authorList>
    </citation>
    <scope>NUCLEOTIDE SEQUENCE [LARGE SCALE GENOMIC DNA]</scope>
    <source>
        <strain evidence="3">JCM 14368</strain>
    </source>
</reference>
<evidence type="ECO:0000256" key="1">
    <source>
        <dbReference type="SAM" id="MobiDB-lite"/>
    </source>
</evidence>
<organism evidence="2 3">
    <name type="scientific">Deinococcus depolymerans</name>
    <dbReference type="NCBI Taxonomy" id="392408"/>
    <lineage>
        <taxon>Bacteria</taxon>
        <taxon>Thermotogati</taxon>
        <taxon>Deinococcota</taxon>
        <taxon>Deinococci</taxon>
        <taxon>Deinococcales</taxon>
        <taxon>Deinococcaceae</taxon>
        <taxon>Deinococcus</taxon>
    </lineage>
</organism>
<proteinExistence type="predicted"/>
<accession>A0ABP3M3E0</accession>
<evidence type="ECO:0000313" key="2">
    <source>
        <dbReference type="EMBL" id="GAA0512475.1"/>
    </source>
</evidence>
<protein>
    <submittedName>
        <fullName evidence="2">Uncharacterized protein</fullName>
    </submittedName>
</protein>
<feature type="compositionally biased region" description="Basic residues" evidence="1">
    <location>
        <begin position="1"/>
        <end position="10"/>
    </location>
</feature>
<keyword evidence="3" id="KW-1185">Reference proteome</keyword>
<evidence type="ECO:0000313" key="3">
    <source>
        <dbReference type="Proteomes" id="UP001500191"/>
    </source>
</evidence>
<comment type="caution">
    <text evidence="2">The sequence shown here is derived from an EMBL/GenBank/DDBJ whole genome shotgun (WGS) entry which is preliminary data.</text>
</comment>
<name>A0ABP3M3E0_9DEIO</name>
<dbReference type="Proteomes" id="UP001500191">
    <property type="component" value="Unassembled WGS sequence"/>
</dbReference>
<sequence length="72" mass="7909">MRRPTVRAHLPRNAEQLPEGAPRGAGSVRDGRLSGAFIRTPIEWLIKPFNPSGCDSESCSAEKELGGFRTWS</sequence>